<organism evidence="3">
    <name type="scientific">Sarcoptes scabiei</name>
    <name type="common">Itch mite</name>
    <name type="synonym">Acarus scabiei</name>
    <dbReference type="NCBI Taxonomy" id="52283"/>
    <lineage>
        <taxon>Eukaryota</taxon>
        <taxon>Metazoa</taxon>
        <taxon>Ecdysozoa</taxon>
        <taxon>Arthropoda</taxon>
        <taxon>Chelicerata</taxon>
        <taxon>Arachnida</taxon>
        <taxon>Acari</taxon>
        <taxon>Acariformes</taxon>
        <taxon>Sarcoptiformes</taxon>
        <taxon>Astigmata</taxon>
        <taxon>Psoroptidia</taxon>
        <taxon>Sarcoptoidea</taxon>
        <taxon>Sarcoptidae</taxon>
        <taxon>Sarcoptinae</taxon>
        <taxon>Sarcoptes</taxon>
    </lineage>
</organism>
<feature type="compositionally biased region" description="Polar residues" evidence="1">
    <location>
        <begin position="888"/>
        <end position="908"/>
    </location>
</feature>
<dbReference type="EMBL" id="WVUK01000054">
    <property type="protein sequence ID" value="KAF7493939.1"/>
    <property type="molecule type" value="Genomic_DNA"/>
</dbReference>
<feature type="region of interest" description="Disordered" evidence="1">
    <location>
        <begin position="888"/>
        <end position="912"/>
    </location>
</feature>
<feature type="compositionally biased region" description="Low complexity" evidence="1">
    <location>
        <begin position="550"/>
        <end position="560"/>
    </location>
</feature>
<proteinExistence type="predicted"/>
<reference evidence="5" key="1">
    <citation type="journal article" date="2020" name="PLoS Negl. Trop. Dis.">
        <title>High-quality nuclear genome for Sarcoptes scabiei-A critical resource for a neglected parasite.</title>
        <authorList>
            <person name="Korhonen P.K."/>
            <person name="Gasser R.B."/>
            <person name="Ma G."/>
            <person name="Wang T."/>
            <person name="Stroehlein A.J."/>
            <person name="Young N.D."/>
            <person name="Ang C.S."/>
            <person name="Fernando D.D."/>
            <person name="Lu H.C."/>
            <person name="Taylor S."/>
            <person name="Reynolds S.L."/>
            <person name="Mofiz E."/>
            <person name="Najaraj S.H."/>
            <person name="Gowda H."/>
            <person name="Madugundu A."/>
            <person name="Renuse S."/>
            <person name="Holt D."/>
            <person name="Pandey A."/>
            <person name="Papenfuss A.T."/>
            <person name="Fischer K."/>
        </authorList>
    </citation>
    <scope>NUCLEOTIDE SEQUENCE [LARGE SCALE GENOMIC DNA]</scope>
</reference>
<feature type="compositionally biased region" description="Polar residues" evidence="1">
    <location>
        <begin position="470"/>
        <end position="490"/>
    </location>
</feature>
<feature type="region of interest" description="Disordered" evidence="1">
    <location>
        <begin position="429"/>
        <end position="454"/>
    </location>
</feature>
<feature type="compositionally biased region" description="Low complexity" evidence="1">
    <location>
        <begin position="646"/>
        <end position="662"/>
    </location>
</feature>
<evidence type="ECO:0000313" key="4">
    <source>
        <dbReference type="EnsemblMetazoa" id="KAF7493939.1"/>
    </source>
</evidence>
<evidence type="ECO:0000313" key="5">
    <source>
        <dbReference type="Proteomes" id="UP000070412"/>
    </source>
</evidence>
<evidence type="ECO:0000313" key="3">
    <source>
        <dbReference type="EMBL" id="KAF7493939.1"/>
    </source>
</evidence>
<reference evidence="4" key="3">
    <citation type="submission" date="2022-06" db="UniProtKB">
        <authorList>
            <consortium name="EnsemblMetazoa"/>
        </authorList>
    </citation>
    <scope>IDENTIFICATION</scope>
</reference>
<accession>A0A834RCD0</accession>
<dbReference type="Proteomes" id="UP000070412">
    <property type="component" value="Unassembled WGS sequence"/>
</dbReference>
<feature type="region of interest" description="Disordered" evidence="1">
    <location>
        <begin position="646"/>
        <end position="770"/>
    </location>
</feature>
<evidence type="ECO:0000256" key="2">
    <source>
        <dbReference type="SAM" id="SignalP"/>
    </source>
</evidence>
<feature type="region of interest" description="Disordered" evidence="1">
    <location>
        <begin position="603"/>
        <end position="634"/>
    </location>
</feature>
<feature type="chain" id="PRO_5038259304" evidence="2">
    <location>
        <begin position="28"/>
        <end position="1271"/>
    </location>
</feature>
<feature type="compositionally biased region" description="Polar residues" evidence="1">
    <location>
        <begin position="608"/>
        <end position="634"/>
    </location>
</feature>
<feature type="region of interest" description="Disordered" evidence="1">
    <location>
        <begin position="470"/>
        <end position="516"/>
    </location>
</feature>
<feature type="compositionally biased region" description="Polar residues" evidence="1">
    <location>
        <begin position="740"/>
        <end position="764"/>
    </location>
</feature>
<evidence type="ECO:0000256" key="1">
    <source>
        <dbReference type="SAM" id="MobiDB-lite"/>
    </source>
</evidence>
<feature type="compositionally biased region" description="Polar residues" evidence="1">
    <location>
        <begin position="714"/>
        <end position="727"/>
    </location>
</feature>
<keyword evidence="2" id="KW-0732">Signal</keyword>
<reference evidence="3" key="2">
    <citation type="submission" date="2020-01" db="EMBL/GenBank/DDBJ databases">
        <authorList>
            <person name="Korhonen P.K.K."/>
            <person name="Guangxu M.G."/>
            <person name="Wang T.W."/>
            <person name="Stroehlein A.J.S."/>
            <person name="Young N.D."/>
            <person name="Ang C.-S.A."/>
            <person name="Fernando D.W.F."/>
            <person name="Lu H.L."/>
            <person name="Taylor S.T."/>
            <person name="Ehtesham M.E.M."/>
            <person name="Najaraj S.H.N."/>
            <person name="Harsha G.H.G."/>
            <person name="Madugundu A.M."/>
            <person name="Renuse S.R."/>
            <person name="Holt D.H."/>
            <person name="Pandey A.P."/>
            <person name="Papenfuss A.P."/>
            <person name="Gasser R.B.G."/>
            <person name="Fischer K.F."/>
        </authorList>
    </citation>
    <scope>NUCLEOTIDE SEQUENCE</scope>
    <source>
        <strain evidence="3">SSS_KF_BRIS2020</strain>
    </source>
</reference>
<gene>
    <name evidence="3" type="ORF">SSS_688</name>
</gene>
<feature type="compositionally biased region" description="Low complexity" evidence="1">
    <location>
        <begin position="491"/>
        <end position="516"/>
    </location>
</feature>
<feature type="compositionally biased region" description="Low complexity" evidence="1">
    <location>
        <begin position="800"/>
        <end position="815"/>
    </location>
</feature>
<feature type="compositionally biased region" description="Polar residues" evidence="1">
    <location>
        <begin position="561"/>
        <end position="570"/>
    </location>
</feature>
<feature type="compositionally biased region" description="Polar residues" evidence="1">
    <location>
        <begin position="688"/>
        <end position="702"/>
    </location>
</feature>
<name>A0A834RCD0_SARSC</name>
<protein>
    <submittedName>
        <fullName evidence="3 4">Uncharacterized protein</fullName>
    </submittedName>
</protein>
<feature type="signal peptide" evidence="2">
    <location>
        <begin position="1"/>
        <end position="27"/>
    </location>
</feature>
<keyword evidence="5" id="KW-1185">Reference proteome</keyword>
<feature type="region of interest" description="Disordered" evidence="1">
    <location>
        <begin position="550"/>
        <end position="570"/>
    </location>
</feature>
<feature type="region of interest" description="Disordered" evidence="1">
    <location>
        <begin position="797"/>
        <end position="829"/>
    </location>
</feature>
<dbReference type="AlphaFoldDB" id="A0A834RCD0"/>
<sequence>MMFENIHNTPILILFLLAGLSSSLVSSQSYFDFSNWFPTWSQDPWNNVVTFQANPAKRTNTEYKALSQCSSDDCLSELCVTKSGYFGIRKKFLSQQTQTAIQEKLFNTKNSHQRRNLDYDFDDCVGDTYQILTLPPYANEIDMMIAGGNAVNLVTARTYFRPGDYRIKFESRSDITQYKVVMHLSKMNANHVWIKFGQYDRHFGETHLSEFVGTGIHTFYLHTIPDKELTLHIHVETKCHIRAFIAMIPIRTTSSCLAPANCTQVYRRRNNVFQTLNYGGGDYGKVVDSFWRYDCCFVDVGALLFRQRSFREFEMIGREKTEHSCFGSYLKFLDRDFPKTGDNSKCLVGNLIGPRGKYLRTYDQNYPVIRVRVQVIDDRSRFRLFVNKLKYPVANYPPIIPINDGPTKSQDSAPTIFPHLTNVQLNLPQQQSDQQTKKVPQQSSTEESGQNSISNMQKPFETILSIVQDSSKNQASNQEGPDVNQMSENPQTTSSSNSFSTSNAQTSSQSSESGSNLQNGLASIIVDDLNQNLEAGTTSSLPDGLQSTATALAHSSSSTSDIPAQQSQGLPESLFESLATAATNSGRPSDKETQTSDSTLIDFESIGMPSSPNVSPASPESIASENMDQESQQHPVTTVVISEMPTVSVSQSTDSSTAESNSPARHGESSSNSSVEQETEAKAKESDSQNTFDESSPNSSVEEGTETKTKESDSQNNLDESSPNSSVEEGAATKTKEIDSQNYSTHPTSDSLNIDNVGQSNNADSLIDRENPIQTPNLKDIVQQSFDGISQTSQQLLALGDGNNPNTNQNNNIGTTSGGADGDFDSIKFDQPETNVENIDEMMGHNSMMTQSQSGSDLSPIFGQNQQSFSFGMANAENQANFDLSNSQDSVTSELSMNSNPNESSDSNGLHPKQYGIVEQSMNGIGEQLQSVGPLTEQFVENEQIKPNQQDLDVQFSQNTGNEFSTTEENGQQIQDQFLIENIGTTNNLMLDELENSQRFNGGFNPQPVAQEYQIQQSKLQELGQTMPNDNHFFNPGTTELTEINGGTGANSIAFSQSTMNNPGNGEMNPQTSGNPEIFFVELNDDVRSVEGGDGNLQTLQTLGAPANQMPQTQANQQAQMGPNDAMQYGEEFFNEPNDFMQQPMNPLDSNPNPIGPESIGPYQHTNGEQQNGMGYSGVIYSDEIDNINDQFPSQSGSISESNSMNGNFQSNFFMPDPFYQMHPIDQRFYSKSPIVYPSSHTLPQMDCDDPELKFFKVIFGNHPMRTVAQF</sequence>
<dbReference type="EnsemblMetazoa" id="SSS_688s_mrna">
    <property type="protein sequence ID" value="KAF7493939.1"/>
    <property type="gene ID" value="SSS_688"/>
</dbReference>
<feature type="compositionally biased region" description="Polar residues" evidence="1">
    <location>
        <begin position="437"/>
        <end position="454"/>
    </location>
</feature>